<dbReference type="PANTHER" id="PTHR24249:SF418">
    <property type="entry name" value="G-PROTEIN COUPLED RECEPTORS FAMILY 1 PROFILE DOMAIN-CONTAINING PROTEIN"/>
    <property type="match status" value="1"/>
</dbReference>
<organism evidence="12 13">
    <name type="scientific">Penaeus vannamei</name>
    <name type="common">Whiteleg shrimp</name>
    <name type="synonym">Litopenaeus vannamei</name>
    <dbReference type="NCBI Taxonomy" id="6689"/>
    <lineage>
        <taxon>Eukaryota</taxon>
        <taxon>Metazoa</taxon>
        <taxon>Ecdysozoa</taxon>
        <taxon>Arthropoda</taxon>
        <taxon>Crustacea</taxon>
        <taxon>Multicrustacea</taxon>
        <taxon>Malacostraca</taxon>
        <taxon>Eumalacostraca</taxon>
        <taxon>Eucarida</taxon>
        <taxon>Decapoda</taxon>
        <taxon>Dendrobranchiata</taxon>
        <taxon>Penaeoidea</taxon>
        <taxon>Penaeidae</taxon>
        <taxon>Penaeus</taxon>
    </lineage>
</organism>
<dbReference type="InterPro" id="IPR000276">
    <property type="entry name" value="GPCR_Rhodpsn"/>
</dbReference>
<proteinExistence type="inferred from homology"/>
<keyword evidence="8 12" id="KW-0675">Receptor</keyword>
<keyword evidence="6" id="KW-0297">G-protein coupled receptor</keyword>
<evidence type="ECO:0000313" key="13">
    <source>
        <dbReference type="Proteomes" id="UP000283509"/>
    </source>
</evidence>
<feature type="transmembrane region" description="Helical" evidence="10">
    <location>
        <begin position="274"/>
        <end position="293"/>
    </location>
</feature>
<evidence type="ECO:0000256" key="3">
    <source>
        <dbReference type="ARBA" id="ARBA00022475"/>
    </source>
</evidence>
<protein>
    <submittedName>
        <fullName evidence="12">Trace amine-associated receptor 2</fullName>
    </submittedName>
</protein>
<evidence type="ECO:0000256" key="1">
    <source>
        <dbReference type="ARBA" id="ARBA00004651"/>
    </source>
</evidence>
<keyword evidence="5 10" id="KW-1133">Transmembrane helix</keyword>
<evidence type="ECO:0000256" key="6">
    <source>
        <dbReference type="ARBA" id="ARBA00023040"/>
    </source>
</evidence>
<keyword evidence="13" id="KW-1185">Reference proteome</keyword>
<dbReference type="GO" id="GO:0005886">
    <property type="term" value="C:plasma membrane"/>
    <property type="evidence" value="ECO:0007669"/>
    <property type="project" value="UniProtKB-SubCell"/>
</dbReference>
<evidence type="ECO:0000256" key="8">
    <source>
        <dbReference type="ARBA" id="ARBA00023170"/>
    </source>
</evidence>
<dbReference type="Gene3D" id="1.20.1070.10">
    <property type="entry name" value="Rhodopsin 7-helix transmembrane proteins"/>
    <property type="match status" value="1"/>
</dbReference>
<dbReference type="Pfam" id="PF00001">
    <property type="entry name" value="7tm_1"/>
    <property type="match status" value="1"/>
</dbReference>
<dbReference type="OrthoDB" id="6369616at2759"/>
<evidence type="ECO:0000256" key="4">
    <source>
        <dbReference type="ARBA" id="ARBA00022692"/>
    </source>
</evidence>
<dbReference type="SUPFAM" id="SSF81321">
    <property type="entry name" value="Family A G protein-coupled receptor-like"/>
    <property type="match status" value="1"/>
</dbReference>
<evidence type="ECO:0000256" key="9">
    <source>
        <dbReference type="ARBA" id="ARBA00023224"/>
    </source>
</evidence>
<keyword evidence="4 10" id="KW-0812">Transmembrane</keyword>
<dbReference type="GO" id="GO:0004930">
    <property type="term" value="F:G protein-coupled receptor activity"/>
    <property type="evidence" value="ECO:0007669"/>
    <property type="project" value="UniProtKB-KW"/>
</dbReference>
<name>A0A423TLJ0_PENVA</name>
<evidence type="ECO:0000259" key="11">
    <source>
        <dbReference type="PROSITE" id="PS50262"/>
    </source>
</evidence>
<keyword evidence="9" id="KW-0807">Transducer</keyword>
<dbReference type="AlphaFoldDB" id="A0A423TLJ0"/>
<dbReference type="EMBL" id="QCYY01001540">
    <property type="protein sequence ID" value="ROT77309.1"/>
    <property type="molecule type" value="Genomic_DNA"/>
</dbReference>
<dbReference type="PROSITE" id="PS50262">
    <property type="entry name" value="G_PROTEIN_RECEP_F1_2"/>
    <property type="match status" value="1"/>
</dbReference>
<evidence type="ECO:0000256" key="5">
    <source>
        <dbReference type="ARBA" id="ARBA00022989"/>
    </source>
</evidence>
<evidence type="ECO:0000313" key="12">
    <source>
        <dbReference type="EMBL" id="ROT77309.1"/>
    </source>
</evidence>
<feature type="transmembrane region" description="Helical" evidence="10">
    <location>
        <begin position="226"/>
        <end position="254"/>
    </location>
</feature>
<gene>
    <name evidence="12" type="ORF">C7M84_004056</name>
</gene>
<dbReference type="PANTHER" id="PTHR24249">
    <property type="entry name" value="HISTAMINE RECEPTOR-RELATED G-PROTEIN COUPLED RECEPTOR"/>
    <property type="match status" value="1"/>
</dbReference>
<accession>A0A423TLJ0</accession>
<keyword evidence="7 10" id="KW-0472">Membrane</keyword>
<feature type="domain" description="G-protein coupled receptors family 1 profile" evidence="11">
    <location>
        <begin position="161"/>
        <end position="343"/>
    </location>
</feature>
<feature type="transmembrane region" description="Helical" evidence="10">
    <location>
        <begin position="184"/>
        <end position="206"/>
    </location>
</feature>
<comment type="subcellular location">
    <subcellularLocation>
        <location evidence="1">Cell membrane</location>
        <topology evidence="1">Multi-pass membrane protein</topology>
    </subcellularLocation>
</comment>
<reference evidence="12 13" key="1">
    <citation type="submission" date="2018-04" db="EMBL/GenBank/DDBJ databases">
        <authorList>
            <person name="Zhang X."/>
            <person name="Yuan J."/>
            <person name="Li F."/>
            <person name="Xiang J."/>
        </authorList>
    </citation>
    <scope>NUCLEOTIDE SEQUENCE [LARGE SCALE GENOMIC DNA]</scope>
    <source>
        <tissue evidence="12">Muscle</tissue>
    </source>
</reference>
<dbReference type="InterPro" id="IPR017452">
    <property type="entry name" value="GPCR_Rhodpsn_7TM"/>
</dbReference>
<evidence type="ECO:0000256" key="7">
    <source>
        <dbReference type="ARBA" id="ARBA00023136"/>
    </source>
</evidence>
<sequence length="414" mass="46409">MEATTNSPRNGGLIRQRIVPRKWRLQRIVHEWRLQTNSPKWRHTTNGVSRCGSPAFEATDKSVQSRKASAGAMQQNLTRHLCENRSLWKNECQTLAQLCGFGASVHDDKLADVCADDELMEDEGNNTLLQICERDIHSLRASLYPTIIPVFTVVTLISGVVSSLVVAATPWVRRPMSPTIRLSLSLAAANTVVSLALILDLFINTYVPTVYPLLRCSSVYGHYVCIQLTIFTVKMAMILVQVLHLLVVAMNHYIGIRRPLHYATIVTPRFLKKVLAGLWVSPLAGMFAAFSAVPGQGYQSPSCANNEFIETGITFRIVWICIFFGPTLLIILAYCHIFFLLKNRSLYLVSAEQRSQLRRNINHEMANALNFLMLEVRSKVKAQAHIPFLVLARATRLPGRERRPPHVLGQTLGG</sequence>
<keyword evidence="3" id="KW-1003">Cell membrane</keyword>
<evidence type="ECO:0000256" key="10">
    <source>
        <dbReference type="SAM" id="Phobius"/>
    </source>
</evidence>
<dbReference type="InterPro" id="IPR050569">
    <property type="entry name" value="TAAR"/>
</dbReference>
<evidence type="ECO:0000256" key="2">
    <source>
        <dbReference type="ARBA" id="ARBA00010663"/>
    </source>
</evidence>
<feature type="transmembrane region" description="Helical" evidence="10">
    <location>
        <begin position="147"/>
        <end position="172"/>
    </location>
</feature>
<dbReference type="CDD" id="cd00637">
    <property type="entry name" value="7tm_classA_rhodopsin-like"/>
    <property type="match status" value="1"/>
</dbReference>
<comment type="caution">
    <text evidence="12">The sequence shown here is derived from an EMBL/GenBank/DDBJ whole genome shotgun (WGS) entry which is preliminary data.</text>
</comment>
<comment type="similarity">
    <text evidence="2">Belongs to the G-protein coupled receptor 1 family.</text>
</comment>
<dbReference type="Proteomes" id="UP000283509">
    <property type="component" value="Unassembled WGS sequence"/>
</dbReference>
<reference evidence="12 13" key="2">
    <citation type="submission" date="2019-01" db="EMBL/GenBank/DDBJ databases">
        <title>The decoding of complex shrimp genome reveals the adaptation for benthos swimmer, frequently molting mechanism and breeding impact on genome.</title>
        <authorList>
            <person name="Sun Y."/>
            <person name="Gao Y."/>
            <person name="Yu Y."/>
        </authorList>
    </citation>
    <scope>NUCLEOTIDE SEQUENCE [LARGE SCALE GENOMIC DNA]</scope>
    <source>
        <tissue evidence="12">Muscle</tissue>
    </source>
</reference>
<feature type="transmembrane region" description="Helical" evidence="10">
    <location>
        <begin position="313"/>
        <end position="341"/>
    </location>
</feature>